<dbReference type="PANTHER" id="PTHR34220:SF7">
    <property type="entry name" value="SENSOR HISTIDINE KINASE YPDA"/>
    <property type="match status" value="1"/>
</dbReference>
<dbReference type="Gene3D" id="3.30.565.10">
    <property type="entry name" value="Histidine kinase-like ATPase, C-terminal domain"/>
    <property type="match status" value="1"/>
</dbReference>
<dbReference type="CDD" id="cd06225">
    <property type="entry name" value="HAMP"/>
    <property type="match status" value="1"/>
</dbReference>
<keyword evidence="7 14" id="KW-0812">Transmembrane</keyword>
<dbReference type="InterPro" id="IPR033479">
    <property type="entry name" value="dCache_1"/>
</dbReference>
<dbReference type="Pfam" id="PF00672">
    <property type="entry name" value="HAMP"/>
    <property type="match status" value="1"/>
</dbReference>
<comment type="catalytic activity">
    <reaction evidence="1">
        <text>ATP + protein L-histidine = ADP + protein N-phospho-L-histidine.</text>
        <dbReference type="EC" id="2.7.13.3"/>
    </reaction>
</comment>
<keyword evidence="13 14" id="KW-0472">Membrane</keyword>
<feature type="transmembrane region" description="Helical" evidence="14">
    <location>
        <begin position="298"/>
        <end position="323"/>
    </location>
</feature>
<dbReference type="SUPFAM" id="SSF158472">
    <property type="entry name" value="HAMP domain-like"/>
    <property type="match status" value="1"/>
</dbReference>
<proteinExistence type="predicted"/>
<evidence type="ECO:0000256" key="2">
    <source>
        <dbReference type="ARBA" id="ARBA00004651"/>
    </source>
</evidence>
<reference evidence="18" key="1">
    <citation type="submission" date="2016-07" db="EMBL/GenBank/DDBJ databases">
        <authorList>
            <person name="Florea S."/>
            <person name="Webb J.S."/>
            <person name="Jaromczyk J."/>
            <person name="Schardl C.L."/>
        </authorList>
    </citation>
    <scope>NUCLEOTIDE SEQUENCE [LARGE SCALE GENOMIC DNA]</scope>
    <source>
        <strain evidence="18">CY1</strain>
    </source>
</reference>
<dbReference type="PROSITE" id="PS50109">
    <property type="entry name" value="HIS_KIN"/>
    <property type="match status" value="1"/>
</dbReference>
<keyword evidence="5" id="KW-0597">Phosphoprotein</keyword>
<comment type="caution">
    <text evidence="17">The sequence shown here is derived from an EMBL/GenBank/DDBJ whole genome shotgun (WGS) entry which is preliminary data.</text>
</comment>
<keyword evidence="11 14" id="KW-1133">Transmembrane helix</keyword>
<evidence type="ECO:0000256" key="3">
    <source>
        <dbReference type="ARBA" id="ARBA00012438"/>
    </source>
</evidence>
<dbReference type="OrthoDB" id="9776552at2"/>
<dbReference type="EMBL" id="MBTG01000010">
    <property type="protein sequence ID" value="OPH58350.1"/>
    <property type="molecule type" value="Genomic_DNA"/>
</dbReference>
<dbReference type="GO" id="GO:0000155">
    <property type="term" value="F:phosphorelay sensor kinase activity"/>
    <property type="evidence" value="ECO:0007669"/>
    <property type="project" value="InterPro"/>
</dbReference>
<keyword evidence="9" id="KW-0418">Kinase</keyword>
<evidence type="ECO:0000256" key="9">
    <source>
        <dbReference type="ARBA" id="ARBA00022777"/>
    </source>
</evidence>
<dbReference type="SMART" id="SM00304">
    <property type="entry name" value="HAMP"/>
    <property type="match status" value="1"/>
</dbReference>
<dbReference type="SMART" id="SM00387">
    <property type="entry name" value="HATPase_c"/>
    <property type="match status" value="1"/>
</dbReference>
<keyword evidence="6" id="KW-0808">Transferase</keyword>
<evidence type="ECO:0000256" key="1">
    <source>
        <dbReference type="ARBA" id="ARBA00000085"/>
    </source>
</evidence>
<evidence type="ECO:0000256" key="6">
    <source>
        <dbReference type="ARBA" id="ARBA00022679"/>
    </source>
</evidence>
<dbReference type="STRING" id="1469647.BC351_23580"/>
<dbReference type="InterPro" id="IPR004358">
    <property type="entry name" value="Sig_transdc_His_kin-like_C"/>
</dbReference>
<dbReference type="Pfam" id="PF02518">
    <property type="entry name" value="HATPase_c"/>
    <property type="match status" value="1"/>
</dbReference>
<protein>
    <recommendedName>
        <fullName evidence="3">histidine kinase</fullName>
        <ecNumber evidence="3">2.7.13.3</ecNumber>
    </recommendedName>
</protein>
<dbReference type="RefSeq" id="WP_079412127.1">
    <property type="nucleotide sequence ID" value="NZ_MBTG01000010.1"/>
</dbReference>
<dbReference type="PANTHER" id="PTHR34220">
    <property type="entry name" value="SENSOR HISTIDINE KINASE YPDA"/>
    <property type="match status" value="1"/>
</dbReference>
<evidence type="ECO:0000256" key="5">
    <source>
        <dbReference type="ARBA" id="ARBA00022553"/>
    </source>
</evidence>
<dbReference type="GO" id="GO:0005524">
    <property type="term" value="F:ATP binding"/>
    <property type="evidence" value="ECO:0007669"/>
    <property type="project" value="UniProtKB-KW"/>
</dbReference>
<dbReference type="InterPro" id="IPR010559">
    <property type="entry name" value="Sig_transdc_His_kin_internal"/>
</dbReference>
<dbReference type="AlphaFoldDB" id="A0A1V4HLJ7"/>
<evidence type="ECO:0000259" key="16">
    <source>
        <dbReference type="PROSITE" id="PS50885"/>
    </source>
</evidence>
<evidence type="ECO:0000256" key="12">
    <source>
        <dbReference type="ARBA" id="ARBA00023012"/>
    </source>
</evidence>
<comment type="subcellular location">
    <subcellularLocation>
        <location evidence="2">Cell membrane</location>
        <topology evidence="2">Multi-pass membrane protein</topology>
    </subcellularLocation>
</comment>
<keyword evidence="18" id="KW-1185">Reference proteome</keyword>
<dbReference type="PROSITE" id="PS50885">
    <property type="entry name" value="HAMP"/>
    <property type="match status" value="1"/>
</dbReference>
<dbReference type="Proteomes" id="UP000190626">
    <property type="component" value="Unassembled WGS sequence"/>
</dbReference>
<keyword evidence="4" id="KW-1003">Cell membrane</keyword>
<evidence type="ECO:0000256" key="8">
    <source>
        <dbReference type="ARBA" id="ARBA00022741"/>
    </source>
</evidence>
<keyword evidence="10" id="KW-0067">ATP-binding</keyword>
<evidence type="ECO:0000259" key="15">
    <source>
        <dbReference type="PROSITE" id="PS50109"/>
    </source>
</evidence>
<dbReference type="PRINTS" id="PR00344">
    <property type="entry name" value="BCTRLSENSOR"/>
</dbReference>
<evidence type="ECO:0000256" key="14">
    <source>
        <dbReference type="SAM" id="Phobius"/>
    </source>
</evidence>
<dbReference type="InterPro" id="IPR003660">
    <property type="entry name" value="HAMP_dom"/>
</dbReference>
<accession>A0A1V4HLJ7</accession>
<name>A0A1V4HLJ7_9BACL</name>
<dbReference type="InterPro" id="IPR003594">
    <property type="entry name" value="HATPase_dom"/>
</dbReference>
<sequence>MKAYLRYWQDRSIRFKLNCIFLLIILISILSLSFWGSRAYSNYSENQADQSTLQMIHQVESNVDYYIEHLKDILHYLGQDANIEQFMKLDAGQDPSSLVVTEIEKTLSMYVERNKEVMGIMLVNKNGTFTSHDMYRITRDPLTEESWYQDAIKAPSETMIISNPIGRNVSTTLNYSSYDVMSLVHAVQDPATKQVMGVVLMDLRMDMIKSIFENVKLGQSGFMYILDHKGNIVYAPTNEIVYRIQGKWLPDGSQGSFTQEIKGHAYRILFNDSITNKWRFIGVIPNDDYQRVVKDIQLYTLIVTLITIVLAALLSTYFTGTLVRPIRKLMSLMRHVKNGELNQRFVSETKDEIGQLGDSFNHMLEEIKHLINLVYEEQKKKREAELQVLQAQIKPHFLYNTLDTLQWMAQEYEADDIIEVIGALTNLFRIGLNRGNEWIPIRDEVKHAESYMIIQMSRYMDKLDFKFDIPESLYQYHVLKLILQPLIENAIYHGIKARSGKGKITITAEQKLDLICFRITDDGAGIPPEKLEEMNRILHGEKKREEHYGIGLFNVNERIQLTYGTSYGLQIYSELGKGTTVEIKHPKLQEAKKTE</sequence>
<keyword evidence="8" id="KW-0547">Nucleotide-binding</keyword>
<dbReference type="GO" id="GO:0005886">
    <property type="term" value="C:plasma membrane"/>
    <property type="evidence" value="ECO:0007669"/>
    <property type="project" value="UniProtKB-SubCell"/>
</dbReference>
<dbReference type="Pfam" id="PF02743">
    <property type="entry name" value="dCache_1"/>
    <property type="match status" value="1"/>
</dbReference>
<evidence type="ECO:0000313" key="17">
    <source>
        <dbReference type="EMBL" id="OPH58350.1"/>
    </source>
</evidence>
<dbReference type="InterPro" id="IPR050640">
    <property type="entry name" value="Bact_2-comp_sensor_kinase"/>
</dbReference>
<dbReference type="SUPFAM" id="SSF55874">
    <property type="entry name" value="ATPase domain of HSP90 chaperone/DNA topoisomerase II/histidine kinase"/>
    <property type="match status" value="1"/>
</dbReference>
<dbReference type="Pfam" id="PF06580">
    <property type="entry name" value="His_kinase"/>
    <property type="match status" value="1"/>
</dbReference>
<evidence type="ECO:0000256" key="10">
    <source>
        <dbReference type="ARBA" id="ARBA00022840"/>
    </source>
</evidence>
<evidence type="ECO:0000313" key="18">
    <source>
        <dbReference type="Proteomes" id="UP000190626"/>
    </source>
</evidence>
<evidence type="ECO:0000256" key="11">
    <source>
        <dbReference type="ARBA" id="ARBA00022989"/>
    </source>
</evidence>
<dbReference type="InterPro" id="IPR036890">
    <property type="entry name" value="HATPase_C_sf"/>
</dbReference>
<evidence type="ECO:0000256" key="4">
    <source>
        <dbReference type="ARBA" id="ARBA00022475"/>
    </source>
</evidence>
<dbReference type="Gene3D" id="3.30.450.20">
    <property type="entry name" value="PAS domain"/>
    <property type="match status" value="2"/>
</dbReference>
<gene>
    <name evidence="17" type="ORF">BC351_23580</name>
</gene>
<evidence type="ECO:0000256" key="7">
    <source>
        <dbReference type="ARBA" id="ARBA00022692"/>
    </source>
</evidence>
<dbReference type="EC" id="2.7.13.3" evidence="3"/>
<dbReference type="InterPro" id="IPR005467">
    <property type="entry name" value="His_kinase_dom"/>
</dbReference>
<feature type="domain" description="Histidine kinase" evidence="15">
    <location>
        <begin position="479"/>
        <end position="589"/>
    </location>
</feature>
<keyword evidence="12" id="KW-0902">Two-component regulatory system</keyword>
<dbReference type="Gene3D" id="6.10.340.10">
    <property type="match status" value="1"/>
</dbReference>
<feature type="domain" description="HAMP" evidence="16">
    <location>
        <begin position="320"/>
        <end position="372"/>
    </location>
</feature>
<evidence type="ECO:0000256" key="13">
    <source>
        <dbReference type="ARBA" id="ARBA00023136"/>
    </source>
</evidence>
<organism evidence="17 18">
    <name type="scientific">Paenibacillus ferrarius</name>
    <dbReference type="NCBI Taxonomy" id="1469647"/>
    <lineage>
        <taxon>Bacteria</taxon>
        <taxon>Bacillati</taxon>
        <taxon>Bacillota</taxon>
        <taxon>Bacilli</taxon>
        <taxon>Bacillales</taxon>
        <taxon>Paenibacillaceae</taxon>
        <taxon>Paenibacillus</taxon>
    </lineage>
</organism>